<evidence type="ECO:0000313" key="2">
    <source>
        <dbReference type="EMBL" id="MDP9795611.1"/>
    </source>
</evidence>
<evidence type="ECO:0000313" key="3">
    <source>
        <dbReference type="Proteomes" id="UP001240984"/>
    </source>
</evidence>
<comment type="caution">
    <text evidence="2">The sequence shown here is derived from an EMBL/GenBank/DDBJ whole genome shotgun (WGS) entry which is preliminary data.</text>
</comment>
<proteinExistence type="predicted"/>
<gene>
    <name evidence="2" type="ORF">J2S43_004123</name>
</gene>
<sequence>MGFFDGLPPPPDAPDPVEPPRPAWMKPDGTLGVPVPLEFVLAYGTDVAVCVSEMVAYPNGIEFTVSGVLRAGDQRRRILHPAFQSHFPPGEAPGPDFLRVGVLFADGRIATNLTFGGPSRPGDEPAGPLMMRHSGHGDVRRADMTFWLWPLPPEGPLTVVFSWPAQGIDEFRAEMDGALIRAAADRAVVVWSDR</sequence>
<feature type="compositionally biased region" description="Pro residues" evidence="1">
    <location>
        <begin position="7"/>
        <end position="22"/>
    </location>
</feature>
<evidence type="ECO:0000256" key="1">
    <source>
        <dbReference type="SAM" id="MobiDB-lite"/>
    </source>
</evidence>
<feature type="region of interest" description="Disordered" evidence="1">
    <location>
        <begin position="1"/>
        <end position="25"/>
    </location>
</feature>
<accession>A0ABT9MVZ3</accession>
<dbReference type="RefSeq" id="WP_306831578.1">
    <property type="nucleotide sequence ID" value="NZ_JAUSRA010000001.1"/>
</dbReference>
<dbReference type="EMBL" id="JAUSRA010000001">
    <property type="protein sequence ID" value="MDP9795611.1"/>
    <property type="molecule type" value="Genomic_DNA"/>
</dbReference>
<reference evidence="2 3" key="1">
    <citation type="submission" date="2023-07" db="EMBL/GenBank/DDBJ databases">
        <title>Sequencing the genomes of 1000 actinobacteria strains.</title>
        <authorList>
            <person name="Klenk H.-P."/>
        </authorList>
    </citation>
    <scope>NUCLEOTIDE SEQUENCE [LARGE SCALE GENOMIC DNA]</scope>
    <source>
        <strain evidence="2 3">DSM 44710</strain>
    </source>
</reference>
<organism evidence="2 3">
    <name type="scientific">Catenuloplanes nepalensis</name>
    <dbReference type="NCBI Taxonomy" id="587533"/>
    <lineage>
        <taxon>Bacteria</taxon>
        <taxon>Bacillati</taxon>
        <taxon>Actinomycetota</taxon>
        <taxon>Actinomycetes</taxon>
        <taxon>Micromonosporales</taxon>
        <taxon>Micromonosporaceae</taxon>
        <taxon>Catenuloplanes</taxon>
    </lineage>
</organism>
<protein>
    <submittedName>
        <fullName evidence="2">Uncharacterized protein</fullName>
    </submittedName>
</protein>
<name>A0ABT9MVZ3_9ACTN</name>
<keyword evidence="3" id="KW-1185">Reference proteome</keyword>
<dbReference type="Proteomes" id="UP001240984">
    <property type="component" value="Unassembled WGS sequence"/>
</dbReference>